<accession>A0ABM8AN16</accession>
<evidence type="ECO:0000256" key="2">
    <source>
        <dbReference type="ARBA" id="ARBA00022840"/>
    </source>
</evidence>
<dbReference type="InterPro" id="IPR006345">
    <property type="entry name" value="RecD2"/>
</dbReference>
<dbReference type="InterPro" id="IPR055446">
    <property type="entry name" value="RecD2_N_OB"/>
</dbReference>
<organism evidence="4 5">
    <name type="scientific">Pseudodesulfovibrio portus</name>
    <dbReference type="NCBI Taxonomy" id="231439"/>
    <lineage>
        <taxon>Bacteria</taxon>
        <taxon>Pseudomonadati</taxon>
        <taxon>Thermodesulfobacteriota</taxon>
        <taxon>Desulfovibrionia</taxon>
        <taxon>Desulfovibrionales</taxon>
        <taxon>Desulfovibrionaceae</taxon>
    </lineage>
</organism>
<dbReference type="SUPFAM" id="SSF47781">
    <property type="entry name" value="RuvA domain 2-like"/>
    <property type="match status" value="1"/>
</dbReference>
<dbReference type="InterPro" id="IPR003593">
    <property type="entry name" value="AAA+_ATPase"/>
</dbReference>
<dbReference type="HAMAP" id="MF_01488">
    <property type="entry name" value="RecD2"/>
    <property type="match status" value="1"/>
</dbReference>
<dbReference type="Pfam" id="PF13538">
    <property type="entry name" value="UvrD_C_2"/>
    <property type="match status" value="1"/>
</dbReference>
<dbReference type="Pfam" id="PF13245">
    <property type="entry name" value="AAA_19"/>
    <property type="match status" value="1"/>
</dbReference>
<dbReference type="SUPFAM" id="SSF52540">
    <property type="entry name" value="P-loop containing nucleoside triphosphate hydrolases"/>
    <property type="match status" value="1"/>
</dbReference>
<keyword evidence="1" id="KW-0547">Nucleotide-binding</keyword>
<dbReference type="PANTHER" id="PTHR43788">
    <property type="entry name" value="DNA2/NAM7 HELICASE FAMILY MEMBER"/>
    <property type="match status" value="1"/>
</dbReference>
<protein>
    <submittedName>
        <fullName evidence="4">ATP-dependent RecD-like DNA helicase</fullName>
    </submittedName>
</protein>
<dbReference type="InterPro" id="IPR027417">
    <property type="entry name" value="P-loop_NTPase"/>
</dbReference>
<keyword evidence="5" id="KW-1185">Reference proteome</keyword>
<reference evidence="4" key="1">
    <citation type="submission" date="2022-08" db="EMBL/GenBank/DDBJ databases">
        <title>Genome Sequence of the sulphate-reducing bacterium, Pseudodesulfovibrio portus JCM14722.</title>
        <authorList>
            <person name="Kondo R."/>
            <person name="Kataoka T."/>
        </authorList>
    </citation>
    <scope>NUCLEOTIDE SEQUENCE</scope>
    <source>
        <strain evidence="4">JCM 14722</strain>
    </source>
</reference>
<name>A0ABM8AN16_9BACT</name>
<sequence>MRRSGMPDEKLTYLPGAEVVGVIYHNKENGYAIARVKVKDEPGQTTIVGTLGELAAGSTLDLHGKWISHPKFGRQFEVSTFEQARPATENGVIRFLQSSIKGVGEKTATIMVEEHGVEVLDILDDDPERLLSIRGISKKKLADIIESWSRQREIKNLLVFLQTHNVPTTFAGKIFHLHGAQAERKLRENPYDLAYEIRGVGFKTADQMAMKLGFERDCAQRLEAALAYTLLTTCERNGHLFLPKPKLLEDVARMLDTTDFEKLELALYGLEEKKRIRIEDLSEQGISEAVYLIYFYHFENETTKRLYQLISHPTPVSRKKIDKTLPLVEEKLGFNLSDEQREAVFEACSNKVFIITGGPGTGKTTITKAIMLTLKELGLKIKQAAPTGRAAKRMTEATGYPAKTVHRLLQFQPDGGFHYCEDQKLKADVLVVDEASMVDAQLFVAILRALPHTCRLILVGDVNQLPSVGPGNVLGDLIESRRVPCAVLTHIFRQAQESFIVVNAHRINEGQFPRQHPCQAPEADFFWIPQDDPLKVQKLILDSVCDRIPQRYGLDPMRDIQVLTPMHKGDVGTQALNVALQDRLNPSRPGVRELKRKFATYREGDRVIQLKNNYDKEVFNGDLGWIVEADPDEHELMIEFDGNFVHFETSELDELGLAYAVSVHKSQGSEYPAVVMPVVTQHFLLLQRNLLYTGLTRARELAVLIGSERAFNIGLNNVTAGKRNTHLSHRLRAIFAENSLY</sequence>
<dbReference type="InterPro" id="IPR041451">
    <property type="entry name" value="RecD2_SH13"/>
</dbReference>
<dbReference type="Pfam" id="PF23139">
    <property type="entry name" value="OB_YrrC"/>
    <property type="match status" value="1"/>
</dbReference>
<dbReference type="InterPro" id="IPR050534">
    <property type="entry name" value="Coronavir_polyprotein_1ab"/>
</dbReference>
<dbReference type="PANTHER" id="PTHR43788:SF6">
    <property type="entry name" value="DNA HELICASE B"/>
    <property type="match status" value="1"/>
</dbReference>
<keyword evidence="2" id="KW-0067">ATP-binding</keyword>
<dbReference type="EMBL" id="AP026708">
    <property type="protein sequence ID" value="BDQ32786.1"/>
    <property type="molecule type" value="Genomic_DNA"/>
</dbReference>
<dbReference type="Proteomes" id="UP001061361">
    <property type="component" value="Chromosome"/>
</dbReference>
<evidence type="ECO:0000259" key="3">
    <source>
        <dbReference type="SMART" id="SM00382"/>
    </source>
</evidence>
<dbReference type="InterPro" id="IPR027785">
    <property type="entry name" value="UvrD-like_helicase_C"/>
</dbReference>
<proteinExistence type="inferred from homology"/>
<dbReference type="Pfam" id="PF14490">
    <property type="entry name" value="HHH_RecD2"/>
    <property type="match status" value="1"/>
</dbReference>
<dbReference type="Pfam" id="PF18335">
    <property type="entry name" value="SH3_13"/>
    <property type="match status" value="1"/>
</dbReference>
<dbReference type="Gene3D" id="3.40.50.300">
    <property type="entry name" value="P-loop containing nucleotide triphosphate hydrolases"/>
    <property type="match status" value="2"/>
</dbReference>
<dbReference type="CDD" id="cd17933">
    <property type="entry name" value="DEXSc_RecD-like"/>
    <property type="match status" value="1"/>
</dbReference>
<dbReference type="NCBIfam" id="TIGR01448">
    <property type="entry name" value="recD_rel"/>
    <property type="match status" value="1"/>
</dbReference>
<gene>
    <name evidence="4" type="primary">recD2</name>
    <name evidence="4" type="ORF">JCM14722_03280</name>
</gene>
<dbReference type="SMART" id="SM00382">
    <property type="entry name" value="AAA"/>
    <property type="match status" value="1"/>
</dbReference>
<evidence type="ECO:0000313" key="5">
    <source>
        <dbReference type="Proteomes" id="UP001061361"/>
    </source>
</evidence>
<dbReference type="CDD" id="cd18809">
    <property type="entry name" value="SF1_C_RecD"/>
    <property type="match status" value="1"/>
</dbReference>
<feature type="domain" description="AAA+ ATPase" evidence="3">
    <location>
        <begin position="349"/>
        <end position="493"/>
    </location>
</feature>
<dbReference type="Gene3D" id="1.10.10.2220">
    <property type="match status" value="1"/>
</dbReference>
<dbReference type="InterPro" id="IPR029493">
    <property type="entry name" value="RecD2-like_HHH"/>
</dbReference>
<dbReference type="Pfam" id="PF14520">
    <property type="entry name" value="HHH_5"/>
    <property type="match status" value="1"/>
</dbReference>
<evidence type="ECO:0000256" key="1">
    <source>
        <dbReference type="ARBA" id="ARBA00022741"/>
    </source>
</evidence>
<dbReference type="InterPro" id="IPR010994">
    <property type="entry name" value="RuvA_2-like"/>
</dbReference>
<evidence type="ECO:0000313" key="4">
    <source>
        <dbReference type="EMBL" id="BDQ32786.1"/>
    </source>
</evidence>
<dbReference type="Gene3D" id="2.30.30.940">
    <property type="match status" value="1"/>
</dbReference>
<dbReference type="Gene3D" id="1.10.150.20">
    <property type="entry name" value="5' to 3' exonuclease, C-terminal subdomain"/>
    <property type="match status" value="1"/>
</dbReference>